<dbReference type="GO" id="GO:0010761">
    <property type="term" value="P:fibroblast migration"/>
    <property type="evidence" value="ECO:0007669"/>
    <property type="project" value="TreeGrafter"/>
</dbReference>
<dbReference type="InterPro" id="IPR003595">
    <property type="entry name" value="Tyr_Pase_cat"/>
</dbReference>
<dbReference type="Gene3D" id="2.60.40.1110">
    <property type="match status" value="1"/>
</dbReference>
<feature type="domain" description="Phosphatase tensin-type" evidence="2">
    <location>
        <begin position="1"/>
        <end position="153"/>
    </location>
</feature>
<dbReference type="InterPro" id="IPR029021">
    <property type="entry name" value="Prot-tyrosine_phosphatase-like"/>
</dbReference>
<sequence>VVAFPASAEEHSHSAHLKEVATMLKSKHGAHYLVINLSEKRHDLTKLNPKVLDFGWPDHHAPTLDKICTICKAMDTWLKADPHNVVVLHNKGNRGRTGVVVAAYMHYSNISASADQALDRFAMKHFYEDKVLPVGQPSQQRYVQYFSGLLSGRIKINNKPLFLHHVIMHGIPDFESRGGCRPFLKIYQAMQPIYTSGIYNVQGDSQTSICITIEPGLMLKGDILLKCYHKGFQGPARDVIFRVQFHTCAIHDLDVVFTKEELDESCRDERFPDCGRVEFVFSLGPEKIQGMEHLENGPSVSVDYNSQDPLIRWDSYENFHQHGDDLPAGKAED</sequence>
<dbReference type="Ensembl" id="ENSPKIT00000015561.1">
    <property type="protein sequence ID" value="ENSPKIP00000034643.1"/>
    <property type="gene ID" value="ENSPKIG00000013885.1"/>
</dbReference>
<dbReference type="SUPFAM" id="SSF49562">
    <property type="entry name" value="C2 domain (Calcium/lipid-binding domain, CaLB)"/>
    <property type="match status" value="1"/>
</dbReference>
<dbReference type="Pfam" id="PF22785">
    <property type="entry name" value="Tc-R-P"/>
    <property type="match status" value="1"/>
</dbReference>
<reference evidence="4" key="1">
    <citation type="submission" date="2025-08" db="UniProtKB">
        <authorList>
            <consortium name="Ensembl"/>
        </authorList>
    </citation>
    <scope>IDENTIFICATION</scope>
</reference>
<dbReference type="InterPro" id="IPR029023">
    <property type="entry name" value="Tensin_phosphatase"/>
</dbReference>
<dbReference type="PANTHER" id="PTHR45734:SF3">
    <property type="entry name" value="TENSIN-1"/>
    <property type="match status" value="1"/>
</dbReference>
<dbReference type="InterPro" id="IPR014020">
    <property type="entry name" value="Tensin_C2-dom"/>
</dbReference>
<dbReference type="Proteomes" id="UP000261540">
    <property type="component" value="Unplaced"/>
</dbReference>
<evidence type="ECO:0000313" key="4">
    <source>
        <dbReference type="Ensembl" id="ENSPKIP00000034643.1"/>
    </source>
</evidence>
<dbReference type="InterPro" id="IPR051484">
    <property type="entry name" value="Tensin_PTEN_phosphatase"/>
</dbReference>
<dbReference type="SMART" id="SM01326">
    <property type="entry name" value="PTEN_C2"/>
    <property type="match status" value="1"/>
</dbReference>
<accession>A0A3B3SWM0</accession>
<feature type="domain" description="C2 tensin-type" evidence="3">
    <location>
        <begin position="158"/>
        <end position="284"/>
    </location>
</feature>
<evidence type="ECO:0000256" key="1">
    <source>
        <dbReference type="ARBA" id="ARBA00007881"/>
    </source>
</evidence>
<name>A0A3B3SWM0_9TELE</name>
<dbReference type="Pfam" id="PF10409">
    <property type="entry name" value="PTEN_C2"/>
    <property type="match status" value="1"/>
</dbReference>
<protein>
    <recommendedName>
        <fullName evidence="6">Tensin 1</fullName>
    </recommendedName>
</protein>
<evidence type="ECO:0008006" key="6">
    <source>
        <dbReference type="Google" id="ProtNLM"/>
    </source>
</evidence>
<dbReference type="GeneTree" id="ENSGT00940000155400"/>
<dbReference type="SUPFAM" id="SSF52799">
    <property type="entry name" value="(Phosphotyrosine protein) phosphatases II"/>
    <property type="match status" value="1"/>
</dbReference>
<keyword evidence="5" id="KW-1185">Reference proteome</keyword>
<dbReference type="InterPro" id="IPR035892">
    <property type="entry name" value="C2_domain_sf"/>
</dbReference>
<evidence type="ECO:0000259" key="3">
    <source>
        <dbReference type="PROSITE" id="PS51182"/>
    </source>
</evidence>
<dbReference type="GO" id="GO:0005925">
    <property type="term" value="C:focal adhesion"/>
    <property type="evidence" value="ECO:0007669"/>
    <property type="project" value="TreeGrafter"/>
</dbReference>
<dbReference type="FunFam" id="2.60.40.1110:FF:000002">
    <property type="entry name" value="tensin-1 isoform X2"/>
    <property type="match status" value="1"/>
</dbReference>
<organism evidence="4 5">
    <name type="scientific">Paramormyrops kingsleyae</name>
    <dbReference type="NCBI Taxonomy" id="1676925"/>
    <lineage>
        <taxon>Eukaryota</taxon>
        <taxon>Metazoa</taxon>
        <taxon>Chordata</taxon>
        <taxon>Craniata</taxon>
        <taxon>Vertebrata</taxon>
        <taxon>Euteleostomi</taxon>
        <taxon>Actinopterygii</taxon>
        <taxon>Neopterygii</taxon>
        <taxon>Teleostei</taxon>
        <taxon>Osteoglossocephala</taxon>
        <taxon>Osteoglossomorpha</taxon>
        <taxon>Osteoglossiformes</taxon>
        <taxon>Mormyridae</taxon>
        <taxon>Paramormyrops</taxon>
    </lineage>
</organism>
<dbReference type="PROSITE" id="PS51181">
    <property type="entry name" value="PPASE_TENSIN"/>
    <property type="match status" value="1"/>
</dbReference>
<evidence type="ECO:0000259" key="2">
    <source>
        <dbReference type="PROSITE" id="PS51181"/>
    </source>
</evidence>
<dbReference type="PANTHER" id="PTHR45734">
    <property type="entry name" value="TENSIN"/>
    <property type="match status" value="1"/>
</dbReference>
<reference evidence="4" key="2">
    <citation type="submission" date="2025-09" db="UniProtKB">
        <authorList>
            <consortium name="Ensembl"/>
        </authorList>
    </citation>
    <scope>IDENTIFICATION</scope>
</reference>
<dbReference type="AlphaFoldDB" id="A0A3B3SWM0"/>
<dbReference type="Gene3D" id="3.90.190.10">
    <property type="entry name" value="Protein tyrosine phosphatase superfamily"/>
    <property type="match status" value="1"/>
</dbReference>
<comment type="similarity">
    <text evidence="1">Belongs to the PTEN phosphatase protein family.</text>
</comment>
<proteinExistence type="inferred from homology"/>
<evidence type="ECO:0000313" key="5">
    <source>
        <dbReference type="Proteomes" id="UP000261540"/>
    </source>
</evidence>
<dbReference type="STRING" id="1676925.ENSPKIP00000034643"/>
<dbReference type="PROSITE" id="PS51182">
    <property type="entry name" value="C2_TENSIN"/>
    <property type="match status" value="1"/>
</dbReference>
<dbReference type="SMART" id="SM00404">
    <property type="entry name" value="PTPc_motif"/>
    <property type="match status" value="1"/>
</dbReference>